<feature type="region of interest" description="Disordered" evidence="2">
    <location>
        <begin position="1"/>
        <end position="222"/>
    </location>
</feature>
<reference evidence="4" key="1">
    <citation type="submission" date="2019-10" db="EMBL/GenBank/DDBJ databases">
        <authorList>
            <consortium name="DOE Joint Genome Institute"/>
            <person name="Kuo A."/>
            <person name="Miyauchi S."/>
            <person name="Kiss E."/>
            <person name="Drula E."/>
            <person name="Kohler A."/>
            <person name="Sanchez-Garcia M."/>
            <person name="Andreopoulos B."/>
            <person name="Barry K.W."/>
            <person name="Bonito G."/>
            <person name="Buee M."/>
            <person name="Carver A."/>
            <person name="Chen C."/>
            <person name="Cichocki N."/>
            <person name="Clum A."/>
            <person name="Culley D."/>
            <person name="Crous P.W."/>
            <person name="Fauchery L."/>
            <person name="Girlanda M."/>
            <person name="Hayes R."/>
            <person name="Keri Z."/>
            <person name="LaButti K."/>
            <person name="Lipzen A."/>
            <person name="Lombard V."/>
            <person name="Magnuson J."/>
            <person name="Maillard F."/>
            <person name="Morin E."/>
            <person name="Murat C."/>
            <person name="Nolan M."/>
            <person name="Ohm R."/>
            <person name="Pangilinan J."/>
            <person name="Pereira M."/>
            <person name="Perotto S."/>
            <person name="Peter M."/>
            <person name="Riley R."/>
            <person name="Sitrit Y."/>
            <person name="Stielow B."/>
            <person name="Szollosi G."/>
            <person name="Zifcakova L."/>
            <person name="Stursova M."/>
            <person name="Spatafora J.W."/>
            <person name="Tedersoo L."/>
            <person name="Vaario L.-M."/>
            <person name="Yamada A."/>
            <person name="Yan M."/>
            <person name="Wang P."/>
            <person name="Xu J."/>
            <person name="Bruns T."/>
            <person name="Baldrian P."/>
            <person name="Vilgalys R."/>
            <person name="Henrissat B."/>
            <person name="Grigoriev I.V."/>
            <person name="Hibbett D."/>
            <person name="Nagy L.G."/>
            <person name="Martin F.M."/>
        </authorList>
    </citation>
    <scope>NUCLEOTIDE SEQUENCE</scope>
    <source>
        <strain evidence="4">Prilba</strain>
    </source>
</reference>
<keyword evidence="5" id="KW-1185">Reference proteome</keyword>
<dbReference type="InterPro" id="IPR022771">
    <property type="entry name" value="WAPL_C"/>
</dbReference>
<comment type="similarity">
    <text evidence="1">Belongs to the WAPL family.</text>
</comment>
<protein>
    <recommendedName>
        <fullName evidence="3">Wings apart-like protein C-terminal domain-containing protein</fullName>
    </recommendedName>
</protein>
<feature type="compositionally biased region" description="Polar residues" evidence="2">
    <location>
        <begin position="107"/>
        <end position="124"/>
    </location>
</feature>
<dbReference type="EMBL" id="WHVB01000008">
    <property type="protein sequence ID" value="KAF8480138.1"/>
    <property type="molecule type" value="Genomic_DNA"/>
</dbReference>
<evidence type="ECO:0000313" key="5">
    <source>
        <dbReference type="Proteomes" id="UP000759537"/>
    </source>
</evidence>
<dbReference type="Gene3D" id="1.25.10.10">
    <property type="entry name" value="Leucine-rich Repeat Variant"/>
    <property type="match status" value="1"/>
</dbReference>
<feature type="compositionally biased region" description="Polar residues" evidence="2">
    <location>
        <begin position="146"/>
        <end position="167"/>
    </location>
</feature>
<proteinExistence type="inferred from homology"/>
<gene>
    <name evidence="4" type="ORF">DFH94DRAFT_740552</name>
</gene>
<sequence>MTPPTLTYSRKSAKRRQRARYSSDDSDPYSPKRPKVPVDVQSVSSSPPRALHDEQQRQSLQGATKVDVRTARPGYKRASSTPTHPRSNSTHEQYRTPTRPSSPLGPTASTQSSRPQANHTSRTPVKSAASLPASSPLTPLPATPLKRTSTHPMDHASTPTNSKSSADPLSELFDLPRNGTRRDNSHSLQSKPGKPIAKRMLGRTRTEPSIDDNPSIDTSLDTLASKPSSIVSVGLMRSQQPSNVIDMTASGSSHPDMLTFPEGESQPPAHGPSIAPLQQSSLRTYAGRSRSFLVELPTDSNPDSGVDADDLAFEIRESYKDLRLRWGVDNSEDDPRPAVSSHSSPEPENGRKGKGKTKDRPKAVLPPNMMNDLKSITELRSKGESRRFMDEVGYLFEGMDQTVGVGVRRGSALELVTKLCDTDFARRAKATDFRSRAWDALRASGAGDGDKVLDAILVLFAALVAQSPHEMVELTQKNDFIPVLWGILTTLNKVDSFELVGSGENDVELKKAGVGRAEKLTLIALRSVIVNKSGLVSDEERPSLRRLLSQALALLPPSAHQPSNLEALCSTLLAGLSPLLPRLSGYTTGLRLLPDPSEFTHLSGVPQFDHIANCLDILDSFLLGRWATVEEQSQIYHDLINGNGQEDLAEGLATLCAVCNIILRNGEFEDIIPIANRCLESAFRVLINISHANPTWSALLVQQRLMIPVISSLILISSRAPHDMIEEEGEGGAQAFDRQCLALGLLTNLVQGEEVSKHLCRETKLDPSCLALRQCAYGCSCPNAISVLECLASVYEQYLRVEDDDPGTYIIRGHLAVLFGLLMRGSPSNQDIILDVLPGGLKGLIRHAREFVGLYAEFMARVARGERHDEEDAKDDLEEVITQIQVKDGATQDVAQDIIEFLEGLIDA</sequence>
<evidence type="ECO:0000313" key="4">
    <source>
        <dbReference type="EMBL" id="KAF8480138.1"/>
    </source>
</evidence>
<evidence type="ECO:0000259" key="3">
    <source>
        <dbReference type="Pfam" id="PF07814"/>
    </source>
</evidence>
<evidence type="ECO:0000256" key="2">
    <source>
        <dbReference type="SAM" id="MobiDB-lite"/>
    </source>
</evidence>
<dbReference type="InterPro" id="IPR039874">
    <property type="entry name" value="WAPL"/>
</dbReference>
<feature type="compositionally biased region" description="Polar residues" evidence="2">
    <location>
        <begin position="78"/>
        <end position="101"/>
    </location>
</feature>
<name>A0A9P5MW19_9AGAM</name>
<dbReference type="PANTHER" id="PTHR22100:SF13">
    <property type="entry name" value="WINGS APART-LIKE PROTEIN HOMOLOG"/>
    <property type="match status" value="1"/>
</dbReference>
<feature type="compositionally biased region" description="Low complexity" evidence="2">
    <location>
        <begin position="127"/>
        <end position="137"/>
    </location>
</feature>
<organism evidence="4 5">
    <name type="scientific">Russula ochroleuca</name>
    <dbReference type="NCBI Taxonomy" id="152965"/>
    <lineage>
        <taxon>Eukaryota</taxon>
        <taxon>Fungi</taxon>
        <taxon>Dikarya</taxon>
        <taxon>Basidiomycota</taxon>
        <taxon>Agaricomycotina</taxon>
        <taxon>Agaricomycetes</taxon>
        <taxon>Russulales</taxon>
        <taxon>Russulaceae</taxon>
        <taxon>Russula</taxon>
    </lineage>
</organism>
<feature type="domain" description="Wings apart-like protein C-terminal" evidence="3">
    <location>
        <begin position="374"/>
        <end position="753"/>
    </location>
</feature>
<dbReference type="InterPro" id="IPR011989">
    <property type="entry name" value="ARM-like"/>
</dbReference>
<dbReference type="AlphaFoldDB" id="A0A9P5MW19"/>
<feature type="region of interest" description="Disordered" evidence="2">
    <location>
        <begin position="327"/>
        <end position="368"/>
    </location>
</feature>
<dbReference type="Pfam" id="PF07814">
    <property type="entry name" value="WAPL"/>
    <property type="match status" value="1"/>
</dbReference>
<dbReference type="OrthoDB" id="78088at2759"/>
<feature type="compositionally biased region" description="Basic and acidic residues" evidence="2">
    <location>
        <begin position="348"/>
        <end position="362"/>
    </location>
</feature>
<reference evidence="4" key="2">
    <citation type="journal article" date="2020" name="Nat. Commun.">
        <title>Large-scale genome sequencing of mycorrhizal fungi provides insights into the early evolution of symbiotic traits.</title>
        <authorList>
            <person name="Miyauchi S."/>
            <person name="Kiss E."/>
            <person name="Kuo A."/>
            <person name="Drula E."/>
            <person name="Kohler A."/>
            <person name="Sanchez-Garcia M."/>
            <person name="Morin E."/>
            <person name="Andreopoulos B."/>
            <person name="Barry K.W."/>
            <person name="Bonito G."/>
            <person name="Buee M."/>
            <person name="Carver A."/>
            <person name="Chen C."/>
            <person name="Cichocki N."/>
            <person name="Clum A."/>
            <person name="Culley D."/>
            <person name="Crous P.W."/>
            <person name="Fauchery L."/>
            <person name="Girlanda M."/>
            <person name="Hayes R.D."/>
            <person name="Keri Z."/>
            <person name="LaButti K."/>
            <person name="Lipzen A."/>
            <person name="Lombard V."/>
            <person name="Magnuson J."/>
            <person name="Maillard F."/>
            <person name="Murat C."/>
            <person name="Nolan M."/>
            <person name="Ohm R.A."/>
            <person name="Pangilinan J."/>
            <person name="Pereira M.F."/>
            <person name="Perotto S."/>
            <person name="Peter M."/>
            <person name="Pfister S."/>
            <person name="Riley R."/>
            <person name="Sitrit Y."/>
            <person name="Stielow J.B."/>
            <person name="Szollosi G."/>
            <person name="Zifcakova L."/>
            <person name="Stursova M."/>
            <person name="Spatafora J.W."/>
            <person name="Tedersoo L."/>
            <person name="Vaario L.M."/>
            <person name="Yamada A."/>
            <person name="Yan M."/>
            <person name="Wang P."/>
            <person name="Xu J."/>
            <person name="Bruns T."/>
            <person name="Baldrian P."/>
            <person name="Vilgalys R."/>
            <person name="Dunand C."/>
            <person name="Henrissat B."/>
            <person name="Grigoriev I.V."/>
            <person name="Hibbett D."/>
            <person name="Nagy L.G."/>
            <person name="Martin F.M."/>
        </authorList>
    </citation>
    <scope>NUCLEOTIDE SEQUENCE</scope>
    <source>
        <strain evidence="4">Prilba</strain>
    </source>
</reference>
<dbReference type="PANTHER" id="PTHR22100">
    <property type="entry name" value="WINGS APART-LIKE PROTEIN HOMOLOG"/>
    <property type="match status" value="1"/>
</dbReference>
<evidence type="ECO:0000256" key="1">
    <source>
        <dbReference type="ARBA" id="ARBA00006854"/>
    </source>
</evidence>
<dbReference type="Proteomes" id="UP000759537">
    <property type="component" value="Unassembled WGS sequence"/>
</dbReference>
<accession>A0A9P5MW19</accession>
<feature type="compositionally biased region" description="Low complexity" evidence="2">
    <location>
        <begin position="37"/>
        <end position="48"/>
    </location>
</feature>
<comment type="caution">
    <text evidence="4">The sequence shown here is derived from an EMBL/GenBank/DDBJ whole genome shotgun (WGS) entry which is preliminary data.</text>
</comment>